<organism evidence="2 3">
    <name type="scientific">Fertoeibacter niger</name>
    <dbReference type="NCBI Taxonomy" id="2656921"/>
    <lineage>
        <taxon>Bacteria</taxon>
        <taxon>Pseudomonadati</taxon>
        <taxon>Pseudomonadota</taxon>
        <taxon>Alphaproteobacteria</taxon>
        <taxon>Rhodobacterales</taxon>
        <taxon>Paracoccaceae</taxon>
        <taxon>Fertoeibacter</taxon>
    </lineage>
</organism>
<feature type="domain" description="Aminoglycoside phosphotransferase" evidence="1">
    <location>
        <begin position="23"/>
        <end position="244"/>
    </location>
</feature>
<dbReference type="Gene3D" id="3.90.1200.10">
    <property type="match status" value="1"/>
</dbReference>
<dbReference type="Pfam" id="PF01636">
    <property type="entry name" value="APH"/>
    <property type="match status" value="1"/>
</dbReference>
<proteinExistence type="predicted"/>
<dbReference type="EMBL" id="WHUT02000007">
    <property type="protein sequence ID" value="NUB45327.1"/>
    <property type="molecule type" value="Genomic_DNA"/>
</dbReference>
<protein>
    <submittedName>
        <fullName evidence="2">Phosphotransferase</fullName>
    </submittedName>
</protein>
<reference evidence="2" key="1">
    <citation type="submission" date="2020-05" db="EMBL/GenBank/DDBJ databases">
        <title>Fertoebacter nigrum gen. nov., sp. nov., a new member of the family Rhodobacteraceae.</title>
        <authorList>
            <person name="Szuroczki S."/>
            <person name="Abbaszade G."/>
            <person name="Buni D."/>
            <person name="Schumann P."/>
            <person name="Toth E."/>
        </authorList>
    </citation>
    <scope>NUCLEOTIDE SEQUENCE</scope>
    <source>
        <strain evidence="2">RG-N-1a</strain>
    </source>
</reference>
<gene>
    <name evidence="2" type="ORF">GEU84_013090</name>
</gene>
<comment type="caution">
    <text evidence="2">The sequence shown here is derived from an EMBL/GenBank/DDBJ whole genome shotgun (WGS) entry which is preliminary data.</text>
</comment>
<dbReference type="InterPro" id="IPR011009">
    <property type="entry name" value="Kinase-like_dom_sf"/>
</dbReference>
<dbReference type="SUPFAM" id="SSF56112">
    <property type="entry name" value="Protein kinase-like (PK-like)"/>
    <property type="match status" value="1"/>
</dbReference>
<evidence type="ECO:0000313" key="2">
    <source>
        <dbReference type="EMBL" id="NUB45327.1"/>
    </source>
</evidence>
<evidence type="ECO:0000259" key="1">
    <source>
        <dbReference type="Pfam" id="PF01636"/>
    </source>
</evidence>
<dbReference type="Proteomes" id="UP000484076">
    <property type="component" value="Unassembled WGS sequence"/>
</dbReference>
<dbReference type="Gene3D" id="3.30.200.20">
    <property type="entry name" value="Phosphorylase Kinase, domain 1"/>
    <property type="match status" value="1"/>
</dbReference>
<dbReference type="RefSeq" id="WP_152826761.1">
    <property type="nucleotide sequence ID" value="NZ_WHUT02000007.1"/>
</dbReference>
<evidence type="ECO:0000313" key="3">
    <source>
        <dbReference type="Proteomes" id="UP000484076"/>
    </source>
</evidence>
<keyword evidence="3" id="KW-1185">Reference proteome</keyword>
<accession>A0A8X8GYA2</accession>
<sequence length="335" mass="36063">MSDRQAQSKAFLHRCGWGMAERRFLAGDASDRSYDRLTRRGETAVLMDAPPGRGDDPAAFVAIAGHLRRLGLSAPLIIAQDLAQGFLLLEDLGDALFARMIPDDPATETTLYAAATDVLTHLHRHPAPPGLPDLTAADWATAAAFAPDWYGLAATGTRADTGPFTETLAGLLRAHADGPRVMILRDYHAENLLWLPGRDGLARVGLLDFQLAQLGQPGYDLVSLLQDARRDVPPVVEAAMIRRFADANGLPDTFTASYAVLGAQRTLRILGIFARLCLVAGKPQYVALIPRVWAQLQRNLAHPALAPLAAICNTLLPAPTPALLERITAQCAPKP</sequence>
<name>A0A8X8GYA2_9RHOB</name>
<dbReference type="InterPro" id="IPR002575">
    <property type="entry name" value="Aminoglycoside_PTrfase"/>
</dbReference>
<dbReference type="AlphaFoldDB" id="A0A8X8GYA2"/>